<proteinExistence type="predicted"/>
<dbReference type="PaxDb" id="55529-EKX46471"/>
<evidence type="ECO:0000313" key="2">
    <source>
        <dbReference type="EMBL" id="EKX46471.1"/>
    </source>
</evidence>
<protein>
    <submittedName>
        <fullName evidence="2 3">Uncharacterized protein</fullName>
    </submittedName>
</protein>
<organism evidence="2">
    <name type="scientific">Guillardia theta (strain CCMP2712)</name>
    <name type="common">Cryptophyte</name>
    <dbReference type="NCBI Taxonomy" id="905079"/>
    <lineage>
        <taxon>Eukaryota</taxon>
        <taxon>Cryptophyceae</taxon>
        <taxon>Pyrenomonadales</taxon>
        <taxon>Geminigeraceae</taxon>
        <taxon>Guillardia</taxon>
    </lineage>
</organism>
<reference evidence="3" key="3">
    <citation type="submission" date="2015-06" db="UniProtKB">
        <authorList>
            <consortium name="EnsemblProtists"/>
        </authorList>
    </citation>
    <scope>IDENTIFICATION</scope>
</reference>
<evidence type="ECO:0000313" key="3">
    <source>
        <dbReference type="EnsemblProtists" id="EKX46471"/>
    </source>
</evidence>
<sequence length="766" mass="85796">MMAGYHVASLTSSWKLAILLVSLLCSSCIVLANQEMAKDEEAWQQADIIVAKLLAQPCDAGSPGLTSQERTLLHAIETTTHHLEAARKFDQERKYLEGVVELIHLFNNAKRVTETTWAFNHETYLAIEHCRPVKNSVYLWARALPEYQLESSSVKKRYQTISEDMYQICKSARRFHARNPHPNQDSSSNVIGELAHEARSKMVKDLTTFDAWCGNRTSFCPESWILGGQVFSLRIAQKYEEAMSLLSSYGIVIFPSKSRTSPGLTVNLWKNVWRSIQAIQKVYVRLPATNRLLRSRFLAAELAHLIVEVPGSVRGWEGDVGQMEKDWEKNRLSSFLSSSSSLVWGKSSDIAWRTLRVFSSVSALSRVKLLLFSSTRALLASFNRLVLSSHKSSWLERGLTGIALDPAGRRMLPNLLKLVMLCLLQVFILEGRLADALLVAQRAKSLLQTLDGSLAAARSSSSPPPPRPDVVEKELAKMSVSEKLEAAWPGLSRMLLVEKSKLFRWIGDKSQCVASSQAAVLLGATTSSLEAMGDCLRMREGGGEASLLAAILSYVVHAMKGKKEEIETNSMLWYLRALGMSVKTRGLSGVGQVASVIIVKISAPIVRELIDLVKRSLWVLGKQTVQVFRQTCSFVQDLSSWIRRGELRRLLVRQGEKLMSLGEMASLQWMRDLGSLADEWKYISDGLLSSLRRAWSWLNAAEAGGGGGRERQWAWKETMKRWREQGRCARPMKAAGDNDIIHLFGEKSVMGFYRCSKTSIRKAYHK</sequence>
<dbReference type="RefSeq" id="XP_005833451.1">
    <property type="nucleotide sequence ID" value="XM_005833394.1"/>
</dbReference>
<reference evidence="4" key="2">
    <citation type="submission" date="2012-11" db="EMBL/GenBank/DDBJ databases">
        <authorList>
            <person name="Kuo A."/>
            <person name="Curtis B.A."/>
            <person name="Tanifuji G."/>
            <person name="Burki F."/>
            <person name="Gruber A."/>
            <person name="Irimia M."/>
            <person name="Maruyama S."/>
            <person name="Arias M.C."/>
            <person name="Ball S.G."/>
            <person name="Gile G.H."/>
            <person name="Hirakawa Y."/>
            <person name="Hopkins J.F."/>
            <person name="Rensing S.A."/>
            <person name="Schmutz J."/>
            <person name="Symeonidi A."/>
            <person name="Elias M."/>
            <person name="Eveleigh R.J."/>
            <person name="Herman E.K."/>
            <person name="Klute M.J."/>
            <person name="Nakayama T."/>
            <person name="Obornik M."/>
            <person name="Reyes-Prieto A."/>
            <person name="Armbrust E.V."/>
            <person name="Aves S.J."/>
            <person name="Beiko R.G."/>
            <person name="Coutinho P."/>
            <person name="Dacks J.B."/>
            <person name="Durnford D.G."/>
            <person name="Fast N.M."/>
            <person name="Green B.R."/>
            <person name="Grisdale C."/>
            <person name="Hempe F."/>
            <person name="Henrissat B."/>
            <person name="Hoppner M.P."/>
            <person name="Ishida K.-I."/>
            <person name="Kim E."/>
            <person name="Koreny L."/>
            <person name="Kroth P.G."/>
            <person name="Liu Y."/>
            <person name="Malik S.-B."/>
            <person name="Maier U.G."/>
            <person name="McRose D."/>
            <person name="Mock T."/>
            <person name="Neilson J.A."/>
            <person name="Onodera N.T."/>
            <person name="Poole A.M."/>
            <person name="Pritham E.J."/>
            <person name="Richards T.A."/>
            <person name="Rocap G."/>
            <person name="Roy S.W."/>
            <person name="Sarai C."/>
            <person name="Schaack S."/>
            <person name="Shirato S."/>
            <person name="Slamovits C.H."/>
            <person name="Spencer D.F."/>
            <person name="Suzuki S."/>
            <person name="Worden A.Z."/>
            <person name="Zauner S."/>
            <person name="Barry K."/>
            <person name="Bell C."/>
            <person name="Bharti A.K."/>
            <person name="Crow J.A."/>
            <person name="Grimwood J."/>
            <person name="Kramer R."/>
            <person name="Lindquist E."/>
            <person name="Lucas S."/>
            <person name="Salamov A."/>
            <person name="McFadden G.I."/>
            <person name="Lane C.E."/>
            <person name="Keeling P.J."/>
            <person name="Gray M.W."/>
            <person name="Grigoriev I.V."/>
            <person name="Archibald J.M."/>
        </authorList>
    </citation>
    <scope>NUCLEOTIDE SEQUENCE</scope>
    <source>
        <strain evidence="4">CCMP2712</strain>
    </source>
</reference>
<gene>
    <name evidence="2" type="ORF">GUITHDRAFT_138216</name>
</gene>
<reference evidence="2 4" key="1">
    <citation type="journal article" date="2012" name="Nature">
        <title>Algal genomes reveal evolutionary mosaicism and the fate of nucleomorphs.</title>
        <authorList>
            <consortium name="DOE Joint Genome Institute"/>
            <person name="Curtis B.A."/>
            <person name="Tanifuji G."/>
            <person name="Burki F."/>
            <person name="Gruber A."/>
            <person name="Irimia M."/>
            <person name="Maruyama S."/>
            <person name="Arias M.C."/>
            <person name="Ball S.G."/>
            <person name="Gile G.H."/>
            <person name="Hirakawa Y."/>
            <person name="Hopkins J.F."/>
            <person name="Kuo A."/>
            <person name="Rensing S.A."/>
            <person name="Schmutz J."/>
            <person name="Symeonidi A."/>
            <person name="Elias M."/>
            <person name="Eveleigh R.J."/>
            <person name="Herman E.K."/>
            <person name="Klute M.J."/>
            <person name="Nakayama T."/>
            <person name="Obornik M."/>
            <person name="Reyes-Prieto A."/>
            <person name="Armbrust E.V."/>
            <person name="Aves S.J."/>
            <person name="Beiko R.G."/>
            <person name="Coutinho P."/>
            <person name="Dacks J.B."/>
            <person name="Durnford D.G."/>
            <person name="Fast N.M."/>
            <person name="Green B.R."/>
            <person name="Grisdale C.J."/>
            <person name="Hempel F."/>
            <person name="Henrissat B."/>
            <person name="Hoppner M.P."/>
            <person name="Ishida K."/>
            <person name="Kim E."/>
            <person name="Koreny L."/>
            <person name="Kroth P.G."/>
            <person name="Liu Y."/>
            <person name="Malik S.B."/>
            <person name="Maier U.G."/>
            <person name="McRose D."/>
            <person name="Mock T."/>
            <person name="Neilson J.A."/>
            <person name="Onodera N.T."/>
            <person name="Poole A.M."/>
            <person name="Pritham E.J."/>
            <person name="Richards T.A."/>
            <person name="Rocap G."/>
            <person name="Roy S.W."/>
            <person name="Sarai C."/>
            <person name="Schaack S."/>
            <person name="Shirato S."/>
            <person name="Slamovits C.H."/>
            <person name="Spencer D.F."/>
            <person name="Suzuki S."/>
            <person name="Worden A.Z."/>
            <person name="Zauner S."/>
            <person name="Barry K."/>
            <person name="Bell C."/>
            <person name="Bharti A.K."/>
            <person name="Crow J.A."/>
            <person name="Grimwood J."/>
            <person name="Kramer R."/>
            <person name="Lindquist E."/>
            <person name="Lucas S."/>
            <person name="Salamov A."/>
            <person name="McFadden G.I."/>
            <person name="Lane C.E."/>
            <person name="Keeling P.J."/>
            <person name="Gray M.W."/>
            <person name="Grigoriev I.V."/>
            <person name="Archibald J.M."/>
        </authorList>
    </citation>
    <scope>NUCLEOTIDE SEQUENCE</scope>
    <source>
        <strain evidence="2 4">CCMP2712</strain>
    </source>
</reference>
<dbReference type="EMBL" id="JH992994">
    <property type="protein sequence ID" value="EKX46471.1"/>
    <property type="molecule type" value="Genomic_DNA"/>
</dbReference>
<evidence type="ECO:0000256" key="1">
    <source>
        <dbReference type="SAM" id="SignalP"/>
    </source>
</evidence>
<feature type="signal peptide" evidence="1">
    <location>
        <begin position="1"/>
        <end position="32"/>
    </location>
</feature>
<dbReference type="KEGG" id="gtt:GUITHDRAFT_138216"/>
<evidence type="ECO:0000313" key="4">
    <source>
        <dbReference type="Proteomes" id="UP000011087"/>
    </source>
</evidence>
<name>L1JD84_GUITC</name>
<dbReference type="GeneID" id="17303151"/>
<keyword evidence="4" id="KW-1185">Reference proteome</keyword>
<feature type="chain" id="PRO_5008771160" evidence="1">
    <location>
        <begin position="33"/>
        <end position="766"/>
    </location>
</feature>
<dbReference type="EnsemblProtists" id="EKX46471">
    <property type="protein sequence ID" value="EKX46471"/>
    <property type="gene ID" value="GUITHDRAFT_138216"/>
</dbReference>
<dbReference type="HOGENOM" id="CLU_364671_0_0_1"/>
<dbReference type="Proteomes" id="UP000011087">
    <property type="component" value="Unassembled WGS sequence"/>
</dbReference>
<accession>L1JD84</accession>
<dbReference type="AlphaFoldDB" id="L1JD84"/>
<keyword evidence="1" id="KW-0732">Signal</keyword>